<dbReference type="GO" id="GO:0003677">
    <property type="term" value="F:DNA binding"/>
    <property type="evidence" value="ECO:0007669"/>
    <property type="project" value="InterPro"/>
</dbReference>
<dbReference type="RefSeq" id="WP_127344839.1">
    <property type="nucleotide sequence ID" value="NZ_RJJX01000030.1"/>
</dbReference>
<dbReference type="SMART" id="SM00487">
    <property type="entry name" value="DEXDc"/>
    <property type="match status" value="1"/>
</dbReference>
<dbReference type="PANTHER" id="PTHR47396">
    <property type="entry name" value="TYPE I RESTRICTION ENZYME ECOKI R PROTEIN"/>
    <property type="match status" value="1"/>
</dbReference>
<accession>A0A434AFB5</accession>
<feature type="coiled-coil region" evidence="1">
    <location>
        <begin position="208"/>
        <end position="235"/>
    </location>
</feature>
<dbReference type="InterPro" id="IPR014001">
    <property type="entry name" value="Helicase_ATP-bd"/>
</dbReference>
<evidence type="ECO:0000259" key="2">
    <source>
        <dbReference type="PROSITE" id="PS51192"/>
    </source>
</evidence>
<keyword evidence="3" id="KW-0378">Hydrolase</keyword>
<protein>
    <submittedName>
        <fullName evidence="3">DEAD/DEAH box helicase</fullName>
    </submittedName>
</protein>
<keyword evidence="3" id="KW-0547">Nucleotide-binding</keyword>
<dbReference type="AlphaFoldDB" id="A0A434AFB5"/>
<evidence type="ECO:0000256" key="1">
    <source>
        <dbReference type="SAM" id="Coils"/>
    </source>
</evidence>
<keyword evidence="4" id="KW-1185">Reference proteome</keyword>
<comment type="caution">
    <text evidence="3">The sequence shown here is derived from an EMBL/GenBank/DDBJ whole genome shotgun (WGS) entry which is preliminary data.</text>
</comment>
<name>A0A434AFB5_9BACT</name>
<dbReference type="SUPFAM" id="SSF52540">
    <property type="entry name" value="P-loop containing nucleoside triphosphate hydrolases"/>
    <property type="match status" value="2"/>
</dbReference>
<gene>
    <name evidence="3" type="ORF">DLK05_15305</name>
</gene>
<dbReference type="InterPro" id="IPR027417">
    <property type="entry name" value="P-loop_NTPase"/>
</dbReference>
<dbReference type="InterPro" id="IPR050742">
    <property type="entry name" value="Helicase_Restrict-Modif_Enz"/>
</dbReference>
<reference evidence="3 4" key="1">
    <citation type="submission" date="2018-11" db="EMBL/GenBank/DDBJ databases">
        <title>Parancylomarina longa gen. nov., sp. nov., isolated from sediments of southern Okinawa.</title>
        <authorList>
            <person name="Fu T."/>
        </authorList>
    </citation>
    <scope>NUCLEOTIDE SEQUENCE [LARGE SCALE GENOMIC DNA]</scope>
    <source>
        <strain evidence="3 4">T3-2 S1-C</strain>
    </source>
</reference>
<dbReference type="EMBL" id="RJJX01000030">
    <property type="protein sequence ID" value="RUT73038.1"/>
    <property type="molecule type" value="Genomic_DNA"/>
</dbReference>
<dbReference type="OrthoDB" id="9759819at2"/>
<dbReference type="GO" id="GO:0005524">
    <property type="term" value="F:ATP binding"/>
    <property type="evidence" value="ECO:0007669"/>
    <property type="project" value="InterPro"/>
</dbReference>
<proteinExistence type="predicted"/>
<dbReference type="PROSITE" id="PS51192">
    <property type="entry name" value="HELICASE_ATP_BIND_1"/>
    <property type="match status" value="1"/>
</dbReference>
<keyword evidence="3" id="KW-0067">ATP-binding</keyword>
<dbReference type="GO" id="GO:0005829">
    <property type="term" value="C:cytosol"/>
    <property type="evidence" value="ECO:0007669"/>
    <property type="project" value="TreeGrafter"/>
</dbReference>
<dbReference type="PANTHER" id="PTHR47396:SF1">
    <property type="entry name" value="ATP-DEPENDENT HELICASE IRC3-RELATED"/>
    <property type="match status" value="1"/>
</dbReference>
<organism evidence="3 4">
    <name type="scientific">Ancylomarina longa</name>
    <dbReference type="NCBI Taxonomy" id="2487017"/>
    <lineage>
        <taxon>Bacteria</taxon>
        <taxon>Pseudomonadati</taxon>
        <taxon>Bacteroidota</taxon>
        <taxon>Bacteroidia</taxon>
        <taxon>Marinilabiliales</taxon>
        <taxon>Marinifilaceae</taxon>
        <taxon>Ancylomarina</taxon>
    </lineage>
</organism>
<dbReference type="GO" id="GO:0004386">
    <property type="term" value="F:helicase activity"/>
    <property type="evidence" value="ECO:0007669"/>
    <property type="project" value="UniProtKB-KW"/>
</dbReference>
<feature type="domain" description="Helicase ATP-binding" evidence="2">
    <location>
        <begin position="33"/>
        <end position="201"/>
    </location>
</feature>
<dbReference type="GO" id="GO:0016787">
    <property type="term" value="F:hydrolase activity"/>
    <property type="evidence" value="ECO:0007669"/>
    <property type="project" value="InterPro"/>
</dbReference>
<keyword evidence="1" id="KW-0175">Coiled coil</keyword>
<sequence>MNKNKISPISAFNKLRKYQQDACSLMGDYFDNYSQSELIKTGLVAMPTGSGKTPIIAFLSRCYSSIDNVLVISPRVAISEQLCIEINTFFNEKLQLKAEIPKKVQYYDANVSIADFNNTNVVLVSTIQKLDYLKRQNSQKEYKLLKKKISLIIFDEGHYEPAISWSGTIRDFMCPRILFTATPFRNDLKSFDFDDDYKYQLKHNEVKNQKYLRKVEFLEFQLSTIEEKVESILENTERYTTNFNEPKLIISCDNKDTIIRIAKILISKGKEFYAIHETFNTAYKSKLDTTISKFFLQNVPKKPAKEKKPIWIHQYKLLEGIDIPSFQLLAIIEPFKNTRALIQQVGRIIRNINKESTPSYVFDYTEDNNRENWKAYLELDESGELMEGFSFNTFNQFQKQLPERAYIDKKFRKKFDLNSFANWGTNELLNEIALPLKVNLLEKLSNFSPSNFIKKEIETRFKENDKIPFGNISNGDFYIYYYFTVNNSNFLKEAYFPSISHDICFFKEYKNFIAFYDSSEYLPIGKDELGIGMSISSNKLKNLFKNDESSILTQVSLKNSNIGSRDIRDHTFRAPSIEHTTPFLNDFSHYLNSAFGLYSDLKPYKDYKKEELKHKRSIIKTYVGFSTGRISQNEPKNLKLKEYVKWLDNLVGNLNTSNDHIKTFQRYATNISNSSNKVPANILLDLFDIDQIINIDGFEDDFISDLIMDKCMNITDNGSGKVFELMFNESTYDVTINYDEEKRKYLLNCPNLLNDTTGENSENKSALNLLKLLNEKQSFRVLTSTNQLYANGNFYDPKLAHGENYDDKTSVFENILMPIEELKSIGSEKGTKSIKNETWEPNTLFNLIDTLGVGTEMEPYFKNTDFIICDDMGTELADFILVKEEKLIFIHVKGKGNNPMTKPSLYSASAISEVINQAMKNIYFMSYFDDAPRIKYEKWSGAWELNNKRLKIHSIVNNRIRNNVNNLSLDEIWDKIEKLKYNPNTEKEVWLLLGKTFSKSSFISKLKQKNPPAEAFQSAISLKSAIASIGSMGVKTKVFCSK</sequence>
<keyword evidence="3" id="KW-0347">Helicase</keyword>
<dbReference type="CDD" id="cd18785">
    <property type="entry name" value="SF2_C"/>
    <property type="match status" value="1"/>
</dbReference>
<dbReference type="Proteomes" id="UP000282985">
    <property type="component" value="Unassembled WGS sequence"/>
</dbReference>
<evidence type="ECO:0000313" key="4">
    <source>
        <dbReference type="Proteomes" id="UP000282985"/>
    </source>
</evidence>
<dbReference type="InterPro" id="IPR006935">
    <property type="entry name" value="Helicase/UvrB_N"/>
</dbReference>
<dbReference type="Gene3D" id="3.40.50.300">
    <property type="entry name" value="P-loop containing nucleotide triphosphate hydrolases"/>
    <property type="match status" value="2"/>
</dbReference>
<evidence type="ECO:0000313" key="3">
    <source>
        <dbReference type="EMBL" id="RUT73038.1"/>
    </source>
</evidence>
<dbReference type="Pfam" id="PF04851">
    <property type="entry name" value="ResIII"/>
    <property type="match status" value="1"/>
</dbReference>